<evidence type="ECO:0000313" key="5">
    <source>
        <dbReference type="Proteomes" id="UP001524502"/>
    </source>
</evidence>
<keyword evidence="2" id="KW-0418">Kinase</keyword>
<name>A0ABT1RLS7_9FIRM</name>
<dbReference type="EMBL" id="JANFXK010000004">
    <property type="protein sequence ID" value="MCQ4636141.1"/>
    <property type="molecule type" value="Genomic_DNA"/>
</dbReference>
<evidence type="ECO:0000259" key="3">
    <source>
        <dbReference type="Pfam" id="PF07804"/>
    </source>
</evidence>
<dbReference type="Gene3D" id="1.10.1070.20">
    <property type="match status" value="1"/>
</dbReference>
<keyword evidence="5" id="KW-1185">Reference proteome</keyword>
<organism evidence="4 5">
    <name type="scientific">Anaerovorax odorimutans</name>
    <dbReference type="NCBI Taxonomy" id="109327"/>
    <lineage>
        <taxon>Bacteria</taxon>
        <taxon>Bacillati</taxon>
        <taxon>Bacillota</taxon>
        <taxon>Clostridia</taxon>
        <taxon>Peptostreptococcales</taxon>
        <taxon>Anaerovoracaceae</taxon>
        <taxon>Anaerovorax</taxon>
    </lineage>
</organism>
<dbReference type="Pfam" id="PF07804">
    <property type="entry name" value="HipA_C"/>
    <property type="match status" value="1"/>
</dbReference>
<sequence>MYIMAGDKPVVEYDEAFDFKILDPDLAPLYIKNRGNVKAWIEERAVDPNRPNSRAVKSRQGLSKNAAALETAMKMDAAAITDNFWVKAETDKRTYQDILFRKNDFFSLALYRDFSGLSVQPSRTPELTNIGAQEKGWKLEDGVWWLYKNEPIHEIVSEYLTYRIGKALGFDMAEYEIAENGRFIKTKDFTAGTVNLQHIDAVMRDHEEAGRTVPDDDYAYNYWELLKYSSAMAKQYLNLCTLDALCENYDRHTKNYGMLTDRRTGKILKLAPNYDNNNSLFANYGLSKERKGGLLREFLRFLDTEGLHIELPPFSEGVLDDIFKETRDRSGYDFDEAFLKAFILEGYRQLQKRSR</sequence>
<accession>A0ABT1RLS7</accession>
<dbReference type="Proteomes" id="UP001524502">
    <property type="component" value="Unassembled WGS sequence"/>
</dbReference>
<gene>
    <name evidence="4" type="ORF">NE619_05330</name>
</gene>
<reference evidence="4 5" key="1">
    <citation type="submission" date="2022-06" db="EMBL/GenBank/DDBJ databases">
        <title>Isolation of gut microbiota from human fecal samples.</title>
        <authorList>
            <person name="Pamer E.G."/>
            <person name="Barat B."/>
            <person name="Waligurski E."/>
            <person name="Medina S."/>
            <person name="Paddock L."/>
            <person name="Mostad J."/>
        </authorList>
    </citation>
    <scope>NUCLEOTIDE SEQUENCE [LARGE SCALE GENOMIC DNA]</scope>
    <source>
        <strain evidence="4 5">SL.3.17</strain>
    </source>
</reference>
<keyword evidence="1" id="KW-0808">Transferase</keyword>
<protein>
    <submittedName>
        <fullName evidence="4">HipA domain-containing protein</fullName>
    </submittedName>
</protein>
<dbReference type="InterPro" id="IPR012893">
    <property type="entry name" value="HipA-like_C"/>
</dbReference>
<evidence type="ECO:0000256" key="1">
    <source>
        <dbReference type="ARBA" id="ARBA00022679"/>
    </source>
</evidence>
<feature type="domain" description="HipA-like C-terminal" evidence="3">
    <location>
        <begin position="142"/>
        <end position="282"/>
    </location>
</feature>
<dbReference type="RefSeq" id="WP_256131324.1">
    <property type="nucleotide sequence ID" value="NZ_JANFXK010000004.1"/>
</dbReference>
<evidence type="ECO:0000256" key="2">
    <source>
        <dbReference type="ARBA" id="ARBA00022777"/>
    </source>
</evidence>
<evidence type="ECO:0000313" key="4">
    <source>
        <dbReference type="EMBL" id="MCQ4636141.1"/>
    </source>
</evidence>
<proteinExistence type="predicted"/>
<comment type="caution">
    <text evidence="4">The sequence shown here is derived from an EMBL/GenBank/DDBJ whole genome shotgun (WGS) entry which is preliminary data.</text>
</comment>